<dbReference type="EMBL" id="AEPE02000004">
    <property type="protein sequence ID" value="EFZ37060.1"/>
    <property type="molecule type" value="Genomic_DNA"/>
</dbReference>
<accession>E7RPL7</accession>
<keyword evidence="2" id="KW-1185">Reference proteome</keyword>
<organism evidence="1 2">
    <name type="scientific">Hoylesella oralis ATCC 33269</name>
    <dbReference type="NCBI Taxonomy" id="873533"/>
    <lineage>
        <taxon>Bacteria</taxon>
        <taxon>Pseudomonadati</taxon>
        <taxon>Bacteroidota</taxon>
        <taxon>Bacteroidia</taxon>
        <taxon>Bacteroidales</taxon>
        <taxon>Prevotellaceae</taxon>
        <taxon>Hoylesella</taxon>
    </lineage>
</organism>
<dbReference type="AlphaFoldDB" id="E7RPL7"/>
<evidence type="ECO:0008006" key="3">
    <source>
        <dbReference type="Google" id="ProtNLM"/>
    </source>
</evidence>
<sequence length="86" mass="9991">MMSGKTLDRIELGQTKDEVRAIMKGSPDNKRFTETTEQWEYKRYVNLEYKIILIDFYQGRVVSFNMLDDRLLPPPPSITIGAGYSN</sequence>
<dbReference type="Proteomes" id="UP000005580">
    <property type="component" value="Unassembled WGS sequence"/>
</dbReference>
<reference evidence="1" key="1">
    <citation type="submission" date="2011-01" db="EMBL/GenBank/DDBJ databases">
        <authorList>
            <person name="Muzny D."/>
            <person name="Qin X."/>
            <person name="Buhay C."/>
            <person name="Dugan-Rocha S."/>
            <person name="Ding Y."/>
            <person name="Chen G."/>
            <person name="Hawes A."/>
            <person name="Holder M."/>
            <person name="Jhangiani S."/>
            <person name="Johnson A."/>
            <person name="Khan Z."/>
            <person name="Li Z."/>
            <person name="Liu W."/>
            <person name="Liu X."/>
            <person name="Perez L."/>
            <person name="Shen H."/>
            <person name="Wang Q."/>
            <person name="Watt J."/>
            <person name="Xi L."/>
            <person name="Xin Y."/>
            <person name="Zhou J."/>
            <person name="Deng J."/>
            <person name="Jiang H."/>
            <person name="Liu Y."/>
            <person name="Qu J."/>
            <person name="Song X.-Z."/>
            <person name="Zhang L."/>
            <person name="Villasana D."/>
            <person name="Johnson A."/>
            <person name="Liu J."/>
            <person name="Liyanage D."/>
            <person name="Lorensuhewa L."/>
            <person name="Robinson T."/>
            <person name="Song A."/>
            <person name="Song B.-B."/>
            <person name="Dinh H."/>
            <person name="Thornton R."/>
            <person name="Coyle M."/>
            <person name="Francisco L."/>
            <person name="Jackson L."/>
            <person name="Javaid M."/>
            <person name="Korchina V."/>
            <person name="Kovar C."/>
            <person name="Mata R."/>
            <person name="Mathew T."/>
            <person name="Ngo R."/>
            <person name="Nguyen L."/>
            <person name="Nguyen N."/>
            <person name="Okwuonu G."/>
            <person name="Ongeri F."/>
            <person name="Pham C."/>
            <person name="Simmons D."/>
            <person name="Wilczek-Boney K."/>
            <person name="Hale W."/>
            <person name="Jakkamsetti A."/>
            <person name="Pham P."/>
            <person name="Ruth R."/>
            <person name="San Lucas F."/>
            <person name="Warren J."/>
            <person name="Zhang J."/>
            <person name="Zhao Z."/>
            <person name="Zhou C."/>
            <person name="Zhu D."/>
            <person name="Lee S."/>
            <person name="Bess C."/>
            <person name="Blankenburg K."/>
            <person name="Forbes L."/>
            <person name="Fu Q."/>
            <person name="Gubbala S."/>
            <person name="Hirani K."/>
            <person name="Jayaseelan J.C."/>
            <person name="Lara F."/>
            <person name="Munidasa M."/>
            <person name="Palculict T."/>
            <person name="Patil S."/>
            <person name="Pu L.-L."/>
            <person name="Saada N."/>
            <person name="Tang L."/>
            <person name="Weissenberger G."/>
            <person name="Zhu Y."/>
            <person name="Hemphill L."/>
            <person name="Shang Y."/>
            <person name="Youmans B."/>
            <person name="Ayvaz T."/>
            <person name="Ross M."/>
            <person name="Santibanez J."/>
            <person name="Aqrawi P."/>
            <person name="Gross S."/>
            <person name="Joshi V."/>
            <person name="Fowler G."/>
            <person name="Nazareth L."/>
            <person name="Reid J."/>
            <person name="Worley K."/>
            <person name="Petrosino J."/>
            <person name="Highlander S."/>
            <person name="Gibbs R."/>
        </authorList>
    </citation>
    <scope>NUCLEOTIDE SEQUENCE [LARGE SCALE GENOMIC DNA]</scope>
    <source>
        <strain evidence="1">ATCC 33269</strain>
    </source>
</reference>
<dbReference type="HOGENOM" id="CLU_172537_0_0_10"/>
<proteinExistence type="predicted"/>
<evidence type="ECO:0000313" key="2">
    <source>
        <dbReference type="Proteomes" id="UP000005580"/>
    </source>
</evidence>
<evidence type="ECO:0000313" key="1">
    <source>
        <dbReference type="EMBL" id="EFZ37060.1"/>
    </source>
</evidence>
<protein>
    <recommendedName>
        <fullName evidence="3">Lipoprotein SmpA/OmlA domain-containing protein</fullName>
    </recommendedName>
</protein>
<comment type="caution">
    <text evidence="1">The sequence shown here is derived from an EMBL/GenBank/DDBJ whole genome shotgun (WGS) entry which is preliminary data.</text>
</comment>
<name>E7RPL7_9BACT</name>
<gene>
    <name evidence="1" type="ORF">HMPREF0663_11118</name>
</gene>